<dbReference type="GO" id="GO:0046914">
    <property type="term" value="F:transition metal ion binding"/>
    <property type="evidence" value="ECO:0007669"/>
    <property type="project" value="InterPro"/>
</dbReference>
<accession>A0A2V5K0B9</accession>
<dbReference type="EMBL" id="QJVJ01000009">
    <property type="protein sequence ID" value="PYI52531.1"/>
    <property type="molecule type" value="Genomic_DNA"/>
</dbReference>
<dbReference type="PRINTS" id="PR00598">
    <property type="entry name" value="HTHMARR"/>
</dbReference>
<evidence type="ECO:0000313" key="5">
    <source>
        <dbReference type="EMBL" id="PYI52531.1"/>
    </source>
</evidence>
<dbReference type="SMART" id="SM00529">
    <property type="entry name" value="HTH_DTXR"/>
    <property type="match status" value="1"/>
</dbReference>
<sequence>MDRDASSLPDSITHLMSKLLRQHHSNSHLLLKSNDVHPGQPPLLFLLARHDGLRQHELAERLRVKPATVTVMVNRLVKNGLVERRADPDDQRATRVYLTAKGRGAVDEVRGALQESEAHALEGVTPEERMELRRILLRMYDNVTRHERFISRHTKGAPDDGEMD</sequence>
<feature type="domain" description="HTH marR-type" evidence="4">
    <location>
        <begin position="9"/>
        <end position="141"/>
    </location>
</feature>
<keyword evidence="1" id="KW-0805">Transcription regulation</keyword>
<dbReference type="InterPro" id="IPR036390">
    <property type="entry name" value="WH_DNA-bd_sf"/>
</dbReference>
<reference evidence="5 6" key="1">
    <citation type="submission" date="2018-05" db="EMBL/GenBank/DDBJ databases">
        <title>Paenibacillus flagellatus sp. nov., isolated from selenium mineral soil.</title>
        <authorList>
            <person name="Dai X."/>
        </authorList>
    </citation>
    <scope>NUCLEOTIDE SEQUENCE [LARGE SCALE GENOMIC DNA]</scope>
    <source>
        <strain evidence="5 6">DXL2</strain>
    </source>
</reference>
<dbReference type="AlphaFoldDB" id="A0A2V5K0B9"/>
<dbReference type="Gene3D" id="1.10.10.10">
    <property type="entry name" value="Winged helix-like DNA-binding domain superfamily/Winged helix DNA-binding domain"/>
    <property type="match status" value="1"/>
</dbReference>
<dbReference type="PROSITE" id="PS50995">
    <property type="entry name" value="HTH_MARR_2"/>
    <property type="match status" value="1"/>
</dbReference>
<evidence type="ECO:0000256" key="3">
    <source>
        <dbReference type="ARBA" id="ARBA00023163"/>
    </source>
</evidence>
<dbReference type="Proteomes" id="UP000247476">
    <property type="component" value="Unassembled WGS sequence"/>
</dbReference>
<comment type="caution">
    <text evidence="5">The sequence shown here is derived from an EMBL/GenBank/DDBJ whole genome shotgun (WGS) entry which is preliminary data.</text>
</comment>
<dbReference type="RefSeq" id="WP_110841902.1">
    <property type="nucleotide sequence ID" value="NZ_QJVJ01000009.1"/>
</dbReference>
<keyword evidence="2" id="KW-0238">DNA-binding</keyword>
<proteinExistence type="predicted"/>
<dbReference type="SMART" id="SM00347">
    <property type="entry name" value="HTH_MARR"/>
    <property type="match status" value="1"/>
</dbReference>
<evidence type="ECO:0000256" key="1">
    <source>
        <dbReference type="ARBA" id="ARBA00023015"/>
    </source>
</evidence>
<dbReference type="InterPro" id="IPR036388">
    <property type="entry name" value="WH-like_DNA-bd_sf"/>
</dbReference>
<dbReference type="PANTHER" id="PTHR42756:SF1">
    <property type="entry name" value="TRANSCRIPTIONAL REPRESSOR OF EMRAB OPERON"/>
    <property type="match status" value="1"/>
</dbReference>
<dbReference type="SUPFAM" id="SSF46785">
    <property type="entry name" value="Winged helix' DNA-binding domain"/>
    <property type="match status" value="1"/>
</dbReference>
<gene>
    <name evidence="5" type="ORF">DLM86_20360</name>
</gene>
<keyword evidence="3" id="KW-0804">Transcription</keyword>
<dbReference type="PANTHER" id="PTHR42756">
    <property type="entry name" value="TRANSCRIPTIONAL REGULATOR, MARR"/>
    <property type="match status" value="1"/>
</dbReference>
<dbReference type="OrthoDB" id="6400170at2"/>
<evidence type="ECO:0000259" key="4">
    <source>
        <dbReference type="PROSITE" id="PS50995"/>
    </source>
</evidence>
<evidence type="ECO:0000313" key="6">
    <source>
        <dbReference type="Proteomes" id="UP000247476"/>
    </source>
</evidence>
<dbReference type="InterPro" id="IPR022689">
    <property type="entry name" value="Iron_dep_repressor"/>
</dbReference>
<name>A0A2V5K0B9_9BACL</name>
<dbReference type="Pfam" id="PF01047">
    <property type="entry name" value="MarR"/>
    <property type="match status" value="1"/>
</dbReference>
<keyword evidence="6" id="KW-1185">Reference proteome</keyword>
<dbReference type="GO" id="GO:0003700">
    <property type="term" value="F:DNA-binding transcription factor activity"/>
    <property type="evidence" value="ECO:0007669"/>
    <property type="project" value="InterPro"/>
</dbReference>
<evidence type="ECO:0000256" key="2">
    <source>
        <dbReference type="ARBA" id="ARBA00023125"/>
    </source>
</evidence>
<dbReference type="InterPro" id="IPR000835">
    <property type="entry name" value="HTH_MarR-typ"/>
</dbReference>
<protein>
    <submittedName>
        <fullName evidence="5">MarR family transcriptional regulator</fullName>
    </submittedName>
</protein>
<organism evidence="5 6">
    <name type="scientific">Paenibacillus flagellatus</name>
    <dbReference type="NCBI Taxonomy" id="2211139"/>
    <lineage>
        <taxon>Bacteria</taxon>
        <taxon>Bacillati</taxon>
        <taxon>Bacillota</taxon>
        <taxon>Bacilli</taxon>
        <taxon>Bacillales</taxon>
        <taxon>Paenibacillaceae</taxon>
        <taxon>Paenibacillus</taxon>
    </lineage>
</organism>
<dbReference type="GO" id="GO:0003677">
    <property type="term" value="F:DNA binding"/>
    <property type="evidence" value="ECO:0007669"/>
    <property type="project" value="UniProtKB-KW"/>
</dbReference>